<evidence type="ECO:0000256" key="5">
    <source>
        <dbReference type="PIRSR" id="PIRSR634603-1"/>
    </source>
</evidence>
<dbReference type="PANTHER" id="PTHR48080:SF3">
    <property type="entry name" value="ENOLASE SUPERFAMILY MEMBER DDB_G0284701"/>
    <property type="match status" value="1"/>
</dbReference>
<dbReference type="Pfam" id="PF02746">
    <property type="entry name" value="MR_MLE_N"/>
    <property type="match status" value="1"/>
</dbReference>
<gene>
    <name evidence="8" type="ORF">CCAN12_760004</name>
</gene>
<dbReference type="InterPro" id="IPR029017">
    <property type="entry name" value="Enolase-like_N"/>
</dbReference>
<dbReference type="Gene3D" id="3.30.390.10">
    <property type="entry name" value="Enolase-like, N-terminal domain"/>
    <property type="match status" value="1"/>
</dbReference>
<proteinExistence type="inferred from homology"/>
<keyword evidence="2 6" id="KW-0479">Metal-binding</keyword>
<name>A0A0B7HHQ6_9FLAO</name>
<dbReference type="AlphaFoldDB" id="A0A0B7HHQ6"/>
<dbReference type="Proteomes" id="UP000044026">
    <property type="component" value="Unassembled WGS sequence"/>
</dbReference>
<keyword evidence="4 7" id="KW-0413">Isomerase</keyword>
<dbReference type="GO" id="GO:0000287">
    <property type="term" value="F:magnesium ion binding"/>
    <property type="evidence" value="ECO:0007669"/>
    <property type="project" value="UniProtKB-ARBA"/>
</dbReference>
<accession>A0A0B7HHQ6</accession>
<dbReference type="InterPro" id="IPR013342">
    <property type="entry name" value="Mandelate_racemase_C"/>
</dbReference>
<evidence type="ECO:0000256" key="7">
    <source>
        <dbReference type="RuleBase" id="RU366006"/>
    </source>
</evidence>
<comment type="cofactor">
    <cofactor evidence="6 7">
        <name>Mg(2+)</name>
        <dbReference type="ChEBI" id="CHEBI:18420"/>
    </cofactor>
    <text evidence="6 7">Binds 1 Mg(2+) ion per subunit.</text>
</comment>
<evidence type="ECO:0000256" key="4">
    <source>
        <dbReference type="ARBA" id="ARBA00023235"/>
    </source>
</evidence>
<feature type="binding site" evidence="6">
    <location>
        <position position="230"/>
    </location>
    <ligand>
        <name>Mg(2+)</name>
        <dbReference type="ChEBI" id="CHEBI:18420"/>
    </ligand>
</feature>
<feature type="active site" description="Proton acceptor; specific for (S)-substrate epimerization" evidence="5">
    <location>
        <position position="252"/>
    </location>
</feature>
<dbReference type="SUPFAM" id="SSF51604">
    <property type="entry name" value="Enolase C-terminal domain-like"/>
    <property type="match status" value="1"/>
</dbReference>
<dbReference type="EMBL" id="CDOE01000074">
    <property type="protein sequence ID" value="CEN39231.1"/>
    <property type="molecule type" value="Genomic_DNA"/>
</dbReference>
<dbReference type="InterPro" id="IPR013341">
    <property type="entry name" value="Mandelate_racemase_N_dom"/>
</dbReference>
<reference evidence="8 9" key="1">
    <citation type="submission" date="2015-01" db="EMBL/GenBank/DDBJ databases">
        <authorList>
            <person name="Xiang T."/>
            <person name="Song Y."/>
            <person name="Huang L."/>
            <person name="Wang B."/>
            <person name="Wu P."/>
        </authorList>
    </citation>
    <scope>NUCLEOTIDE SEQUENCE [LARGE SCALE GENOMIC DNA]</scope>
    <source>
        <strain evidence="8 9">Cc12</strain>
    </source>
</reference>
<dbReference type="SFLD" id="SFLDS00001">
    <property type="entry name" value="Enolase"/>
    <property type="match status" value="1"/>
</dbReference>
<evidence type="ECO:0000313" key="8">
    <source>
        <dbReference type="EMBL" id="CEN39231.1"/>
    </source>
</evidence>
<dbReference type="SMART" id="SM00922">
    <property type="entry name" value="MR_MLE"/>
    <property type="match status" value="1"/>
</dbReference>
<feature type="active site" description="Proton acceptor; specific for (R)-substrate epimerization" evidence="5">
    <location>
        <position position="154"/>
    </location>
</feature>
<dbReference type="CDD" id="cd03319">
    <property type="entry name" value="L-Ala-DL-Glu_epimerase"/>
    <property type="match status" value="1"/>
</dbReference>
<dbReference type="OMA" id="YDAINIK"/>
<dbReference type="SUPFAM" id="SSF54826">
    <property type="entry name" value="Enolase N-terminal domain-like"/>
    <property type="match status" value="1"/>
</dbReference>
<dbReference type="PROSITE" id="PS51257">
    <property type="entry name" value="PROKAR_LIPOPROTEIN"/>
    <property type="match status" value="1"/>
</dbReference>
<dbReference type="InterPro" id="IPR034593">
    <property type="entry name" value="DgoD-like"/>
</dbReference>
<dbReference type="GO" id="GO:0016855">
    <property type="term" value="F:racemase and epimerase activity, acting on amino acids and derivatives"/>
    <property type="evidence" value="ECO:0007669"/>
    <property type="project" value="UniProtKB-UniRule"/>
</dbReference>
<evidence type="ECO:0000256" key="6">
    <source>
        <dbReference type="PIRSR" id="PIRSR634603-3"/>
    </source>
</evidence>
<evidence type="ECO:0000256" key="2">
    <source>
        <dbReference type="ARBA" id="ARBA00022723"/>
    </source>
</evidence>
<feature type="binding site" evidence="6">
    <location>
        <position position="205"/>
    </location>
    <ligand>
        <name>Mg(2+)</name>
        <dbReference type="ChEBI" id="CHEBI:18420"/>
    </ligand>
</feature>
<dbReference type="InterPro" id="IPR029065">
    <property type="entry name" value="Enolase_C-like"/>
</dbReference>
<evidence type="ECO:0000313" key="9">
    <source>
        <dbReference type="Proteomes" id="UP000044026"/>
    </source>
</evidence>
<dbReference type="GeneID" id="69580700"/>
<dbReference type="InterPro" id="IPR034603">
    <property type="entry name" value="Dipeptide_epimerase"/>
</dbReference>
<dbReference type="SFLD" id="SFLDG00180">
    <property type="entry name" value="muconate_cycloisomerase"/>
    <property type="match status" value="1"/>
</dbReference>
<dbReference type="RefSeq" id="WP_013998281.1">
    <property type="nucleotide sequence ID" value="NZ_CP022382.1"/>
</dbReference>
<sequence length="340" mass="38235">MDFKFAPFQLQLLHPFTVASCSRTTTPCMLVTLEYNGVVGYGEASLPPYLKENLHTVAQFYERIDLRRFNDPFQMEDILHYIDEISPKNTAAKAAIDIALHDLVGKLLGQPWHKIWGYSSQKIPPTSFTIGIDNEEVVRQKTLEAQHFERLKVKLGADNDQQMIQTIRSLTQVPLCVDANQGWTDKYQALDNIHWLATQNVLFVEQPMPKNQLKELSWLTEHSPLPIIADESVQRLEDIPRLREIFSGINIKLMKASGMREAHKMFHLAKALGMKTMLGCMTETSCAISAAAQLAPLADWVDLDGNLLISNDIFEGVKAVRGKIVLNSLPGIGVIKKGLE</sequence>
<dbReference type="PANTHER" id="PTHR48080">
    <property type="entry name" value="D-GALACTONATE DEHYDRATASE-RELATED"/>
    <property type="match status" value="1"/>
</dbReference>
<dbReference type="InterPro" id="IPR036849">
    <property type="entry name" value="Enolase-like_C_sf"/>
</dbReference>
<evidence type="ECO:0000256" key="3">
    <source>
        <dbReference type="ARBA" id="ARBA00022842"/>
    </source>
</evidence>
<dbReference type="Pfam" id="PF13378">
    <property type="entry name" value="MR_MLE_C"/>
    <property type="match status" value="1"/>
</dbReference>
<dbReference type="Gene3D" id="3.20.20.120">
    <property type="entry name" value="Enolase-like C-terminal domain"/>
    <property type="match status" value="1"/>
</dbReference>
<keyword evidence="3 6" id="KW-0460">Magnesium</keyword>
<protein>
    <recommendedName>
        <fullName evidence="7">Dipeptide epimerase</fullName>
        <ecNumber evidence="7">5.1.1.-</ecNumber>
    </recommendedName>
</protein>
<evidence type="ECO:0000256" key="1">
    <source>
        <dbReference type="ARBA" id="ARBA00008031"/>
    </source>
</evidence>
<feature type="binding site" evidence="6">
    <location>
        <position position="178"/>
    </location>
    <ligand>
        <name>Mg(2+)</name>
        <dbReference type="ChEBI" id="CHEBI:18420"/>
    </ligand>
</feature>
<organism evidence="8 9">
    <name type="scientific">Capnocytophaga canimorsus</name>
    <dbReference type="NCBI Taxonomy" id="28188"/>
    <lineage>
        <taxon>Bacteria</taxon>
        <taxon>Pseudomonadati</taxon>
        <taxon>Bacteroidota</taxon>
        <taxon>Flavobacteriia</taxon>
        <taxon>Flavobacteriales</taxon>
        <taxon>Flavobacteriaceae</taxon>
        <taxon>Capnocytophaga</taxon>
    </lineage>
</organism>
<dbReference type="EC" id="5.1.1.-" evidence="7"/>
<comment type="similarity">
    <text evidence="1 7">Belongs to the mandelate racemase/muconate lactonizing enzyme family.</text>
</comment>